<dbReference type="PANTHER" id="PTHR22904">
    <property type="entry name" value="TPR REPEAT CONTAINING PROTEIN"/>
    <property type="match status" value="1"/>
</dbReference>
<dbReference type="InterPro" id="IPR011990">
    <property type="entry name" value="TPR-like_helical_dom_sf"/>
</dbReference>
<sequence>MSSSAPVYELSSDSTSFDISSLPPAPVHLDFKDVGNKLFAEKMFEEAIKQYTQAYTSAPMSDDVFKSVVLSNRSICHSKLSDIEAAISDTRLSLKYDVSNVKTYIKLANYLHTSNQFSAAKLECEKGLKLDPTSSALLNAKKKIKLSLKTQPSKIDKTNKDYVSIYPDRTQKNGSSLELLRQLKFELGSGKANKTHTGLKGMFSRLLDAKLFQATVFPGLSEEARKTAPRTLMELLEDPVYEEEMASKGIPDAKAKAHIVFESVKKKGAKENQFMDAQTEANLWPQIMQEAIAHQVVAVVNRVHKRRAASGGVSSAVICAVGCAIDLNEIHGGEGLTIPINEKFKPMVDEILGEGNKVSGGKGGGEDSEEGMLVEEGVAGLIIVPRLEEERMSEIKKRRSLKVEGEEGEEGLEIGSGWFVLDDFLGEVALEQIGSAMSKDCKRMVKDGRLSEIPVMRKSRGSAGSGVMANDCGSIAWINGDELKSNYSALAEIIDCMKKLPSELNEHALSLYREHFSEDEVQVCKVAKSNRQSSVAVVSLEKGDKQPARIDSGEGTDGDVGHAVSCLYFVGDVESADQFPAVENSVNRSGALRLQNVSDNTSNLIEVKKDRLVCWRSKDVENERLEVLGENENIFVIQLWLHGCITSREDIMESIGRLKDVNIKMEKKYNK</sequence>
<dbReference type="SUPFAM" id="SSF48452">
    <property type="entry name" value="TPR-like"/>
    <property type="match status" value="1"/>
</dbReference>
<dbReference type="SMART" id="SM00028">
    <property type="entry name" value="TPR"/>
    <property type="match status" value="3"/>
</dbReference>
<proteinExistence type="predicted"/>
<dbReference type="PANTHER" id="PTHR22904:SF523">
    <property type="entry name" value="STRESS-INDUCED-PHOSPHOPROTEIN 1"/>
    <property type="match status" value="1"/>
</dbReference>
<dbReference type="AlphaFoldDB" id="A0A9W7ENI0"/>
<accession>A0A9W7ENI0</accession>
<evidence type="ECO:0000313" key="3">
    <source>
        <dbReference type="EMBL" id="GMH83728.1"/>
    </source>
</evidence>
<dbReference type="Gene3D" id="1.25.40.10">
    <property type="entry name" value="Tetratricopeptide repeat domain"/>
    <property type="match status" value="1"/>
</dbReference>
<dbReference type="GO" id="GO:0051879">
    <property type="term" value="F:Hsp90 protein binding"/>
    <property type="evidence" value="ECO:0007669"/>
    <property type="project" value="TreeGrafter"/>
</dbReference>
<evidence type="ECO:0000313" key="4">
    <source>
        <dbReference type="Proteomes" id="UP001162640"/>
    </source>
</evidence>
<reference evidence="4" key="1">
    <citation type="journal article" date="2023" name="Commun. Biol.">
        <title>Genome analysis of Parmales, the sister group of diatoms, reveals the evolutionary specialization of diatoms from phago-mixotrophs to photoautotrophs.</title>
        <authorList>
            <person name="Ban H."/>
            <person name="Sato S."/>
            <person name="Yoshikawa S."/>
            <person name="Yamada K."/>
            <person name="Nakamura Y."/>
            <person name="Ichinomiya M."/>
            <person name="Sato N."/>
            <person name="Blanc-Mathieu R."/>
            <person name="Endo H."/>
            <person name="Kuwata A."/>
            <person name="Ogata H."/>
        </authorList>
    </citation>
    <scope>NUCLEOTIDE SEQUENCE [LARGE SCALE GENOMIC DNA]</scope>
</reference>
<dbReference type="InterPro" id="IPR019734">
    <property type="entry name" value="TPR_rpt"/>
</dbReference>
<dbReference type="Proteomes" id="UP001162640">
    <property type="component" value="Unassembled WGS sequence"/>
</dbReference>
<dbReference type="EMBL" id="BLQM01000333">
    <property type="protein sequence ID" value="GMH83728.1"/>
    <property type="molecule type" value="Genomic_DNA"/>
</dbReference>
<evidence type="ECO:0000256" key="1">
    <source>
        <dbReference type="ARBA" id="ARBA00022737"/>
    </source>
</evidence>
<organism evidence="3 4">
    <name type="scientific">Triparma laevis f. inornata</name>
    <dbReference type="NCBI Taxonomy" id="1714386"/>
    <lineage>
        <taxon>Eukaryota</taxon>
        <taxon>Sar</taxon>
        <taxon>Stramenopiles</taxon>
        <taxon>Ochrophyta</taxon>
        <taxon>Bolidophyceae</taxon>
        <taxon>Parmales</taxon>
        <taxon>Triparmaceae</taxon>
        <taxon>Triparma</taxon>
    </lineage>
</organism>
<name>A0A9W7ENI0_9STRA</name>
<keyword evidence="2" id="KW-0802">TPR repeat</keyword>
<keyword evidence="1" id="KW-0677">Repeat</keyword>
<comment type="caution">
    <text evidence="3">The sequence shown here is derived from an EMBL/GenBank/DDBJ whole genome shotgun (WGS) entry which is preliminary data.</text>
</comment>
<evidence type="ECO:0000256" key="2">
    <source>
        <dbReference type="ARBA" id="ARBA00022803"/>
    </source>
</evidence>
<protein>
    <submittedName>
        <fullName evidence="3">Uncharacterized protein</fullName>
    </submittedName>
</protein>
<dbReference type="Gene3D" id="2.60.120.620">
    <property type="entry name" value="q2cbj1_9rhob like domain"/>
    <property type="match status" value="1"/>
</dbReference>
<gene>
    <name evidence="3" type="ORF">TL16_g09695</name>
</gene>